<evidence type="ECO:0000259" key="2">
    <source>
        <dbReference type="Pfam" id="PF00534"/>
    </source>
</evidence>
<dbReference type="Pfam" id="PF00534">
    <property type="entry name" value="Glycos_transf_1"/>
    <property type="match status" value="2"/>
</dbReference>
<proteinExistence type="predicted"/>
<dbReference type="AlphaFoldDB" id="A0A560FXK3"/>
<evidence type="ECO:0000313" key="4">
    <source>
        <dbReference type="EMBL" id="TWB26321.1"/>
    </source>
</evidence>
<name>A0A560FXK3_9PROT</name>
<reference evidence="4 5" key="1">
    <citation type="submission" date="2019-06" db="EMBL/GenBank/DDBJ databases">
        <title>Genomic Encyclopedia of Type Strains, Phase IV (KMG-V): Genome sequencing to study the core and pangenomes of soil and plant-associated prokaryotes.</title>
        <authorList>
            <person name="Whitman W."/>
        </authorList>
    </citation>
    <scope>NUCLEOTIDE SEQUENCE [LARGE SCALE GENOMIC DNA]</scope>
    <source>
        <strain evidence="4 5">BR 11865</strain>
    </source>
</reference>
<dbReference type="PANTHER" id="PTHR46401">
    <property type="entry name" value="GLYCOSYLTRANSFERASE WBBK-RELATED"/>
    <property type="match status" value="1"/>
</dbReference>
<organism evidence="4 5">
    <name type="scientific">Nitrospirillum amazonense</name>
    <dbReference type="NCBI Taxonomy" id="28077"/>
    <lineage>
        <taxon>Bacteria</taxon>
        <taxon>Pseudomonadati</taxon>
        <taxon>Pseudomonadota</taxon>
        <taxon>Alphaproteobacteria</taxon>
        <taxon>Rhodospirillales</taxon>
        <taxon>Azospirillaceae</taxon>
        <taxon>Nitrospirillum</taxon>
    </lineage>
</organism>
<protein>
    <submittedName>
        <fullName evidence="4">Glycosyltransferase involved in cell wall biosynthesis</fullName>
    </submittedName>
</protein>
<dbReference type="PANTHER" id="PTHR46401:SF2">
    <property type="entry name" value="GLYCOSYLTRANSFERASE WBBK-RELATED"/>
    <property type="match status" value="1"/>
</dbReference>
<evidence type="ECO:0000256" key="1">
    <source>
        <dbReference type="ARBA" id="ARBA00022679"/>
    </source>
</evidence>
<dbReference type="EMBL" id="VITO01000008">
    <property type="protein sequence ID" value="TWB26321.1"/>
    <property type="molecule type" value="Genomic_DNA"/>
</dbReference>
<dbReference type="RefSeq" id="WP_186464387.1">
    <property type="nucleotide sequence ID" value="NZ_JAYNFR010000006.1"/>
</dbReference>
<dbReference type="Proteomes" id="UP000316545">
    <property type="component" value="Unassembled WGS sequence"/>
</dbReference>
<dbReference type="GO" id="GO:0016757">
    <property type="term" value="F:glycosyltransferase activity"/>
    <property type="evidence" value="ECO:0007669"/>
    <property type="project" value="InterPro"/>
</dbReference>
<keyword evidence="1 4" id="KW-0808">Transferase</keyword>
<dbReference type="SUPFAM" id="SSF53756">
    <property type="entry name" value="UDP-Glycosyltransferase/glycogen phosphorylase"/>
    <property type="match status" value="2"/>
</dbReference>
<dbReference type="Gene3D" id="3.40.50.2000">
    <property type="entry name" value="Glycogen Phosphorylase B"/>
    <property type="match status" value="2"/>
</dbReference>
<evidence type="ECO:0000259" key="3">
    <source>
        <dbReference type="Pfam" id="PF13946"/>
    </source>
</evidence>
<comment type="caution">
    <text evidence="4">The sequence shown here is derived from an EMBL/GenBank/DDBJ whole genome shotgun (WGS) entry which is preliminary data.</text>
</comment>
<gene>
    <name evidence="4" type="ORF">FBZ88_10885</name>
</gene>
<dbReference type="Pfam" id="PF13946">
    <property type="entry name" value="DUF4214"/>
    <property type="match status" value="1"/>
</dbReference>
<dbReference type="GO" id="GO:0009103">
    <property type="term" value="P:lipopolysaccharide biosynthetic process"/>
    <property type="evidence" value="ECO:0007669"/>
    <property type="project" value="TreeGrafter"/>
</dbReference>
<keyword evidence="5" id="KW-1185">Reference proteome</keyword>
<dbReference type="InterPro" id="IPR001296">
    <property type="entry name" value="Glyco_trans_1"/>
</dbReference>
<feature type="domain" description="DUF4214" evidence="3">
    <location>
        <begin position="107"/>
        <end position="157"/>
    </location>
</feature>
<sequence>MPDRFYGRPAGADIPVNNKSVVQMPKYLSASELLAFGKSLDNRQYLNHLYEQIFLRPAEDMAEVELLRQLDGGAVSRLAAIAILADSTEGAITAHVFYHWRDLLHPDANFLADLYTFLLGRDIDEAGRAFYQGQLDASLMTRAGIILDIAQGEECRARAQSRVALDGLTEKNTRALVNIVIADRGWILERLAGEIEQRLPYVTVGVTPGSAPIQYFLPYSARREAAPGMNMALFTHMEQDPAMRERFIRACREVDLAIYMSDFYRSAVQTNARRSVRITPGVDPHEFPTAPLRIGVAGRTYGSGRKGEALVAQLMDLPGIEWHFSGDGWPGPCVMYPEHERHAFFHTIDYLLVPSLYEGGPMTALEALSCGKPLIAPEVGFVSELPHISYPTGDAAAVRRILVQLVEERSARSRVVQRYSWDAWAHQHHTQFQYLLTGANAVPDITKAPRSDVLRASLILHKPEGEGRTGGPSRRAVETAVALNRIGHTAIVHHGDLPNPASADLVHLFNVWEPQSATQLLESARRRRLPTVFSSIFIDLAMDGVQNQAAAAFEEARTFGQVEQALAGLGDRHREATANRRQTISYALPGYAEQVQRMLDLTDHLVTTSDFEFNLLRSYGFDLPAHSIVCNAASDQLLTAEPTNRLPPVIVEGGYILCLGNIEPRKNQLLLLHACRDLDRPLVLAGGGGASPYGKLVQRFMTPWTHLTGHINDDRLLRTIIANAAAFVLPSWAEGAPLSALDAGALGIPLVLSSQSSEREYFGDHGYYCDPWDVDSIQSALRQALENDSPDSRLRRATFVRNNFNYDRVADQLSAIYTGIIGG</sequence>
<evidence type="ECO:0000313" key="5">
    <source>
        <dbReference type="Proteomes" id="UP000316545"/>
    </source>
</evidence>
<accession>A0A560FXK3</accession>
<dbReference type="InterPro" id="IPR025282">
    <property type="entry name" value="DUF4214"/>
</dbReference>
<feature type="domain" description="Glycosyl transferase family 1" evidence="2">
    <location>
        <begin position="339"/>
        <end position="384"/>
    </location>
</feature>
<feature type="domain" description="Glycosyl transferase family 1" evidence="2">
    <location>
        <begin position="655"/>
        <end position="797"/>
    </location>
</feature>